<evidence type="ECO:0000256" key="1">
    <source>
        <dbReference type="ARBA" id="ARBA00023015"/>
    </source>
</evidence>
<protein>
    <recommendedName>
        <fullName evidence="3">Tetracycline repressor TetR C-terminal domain-containing protein</fullName>
    </recommendedName>
</protein>
<evidence type="ECO:0000313" key="4">
    <source>
        <dbReference type="EMBL" id="GMA87637.1"/>
    </source>
</evidence>
<evidence type="ECO:0000256" key="2">
    <source>
        <dbReference type="ARBA" id="ARBA00023163"/>
    </source>
</evidence>
<evidence type="ECO:0000313" key="5">
    <source>
        <dbReference type="Proteomes" id="UP001157017"/>
    </source>
</evidence>
<sequence>MLADVLVTTSSAGDLPDPIESVRAIAVALFEAVADRPWLGAYFMRDTGVQQNGLALFERLGQQMLRLDLTPRQRFHAVSTVIGFVVGVAADMGQQPPREVLAGEVTREEHLARFVAEWRALDAEAFPFIHHVADEFEDHDDAEQFRAGLDLILTGLRDQAGQG</sequence>
<dbReference type="Pfam" id="PF02909">
    <property type="entry name" value="TetR_C_1"/>
    <property type="match status" value="1"/>
</dbReference>
<dbReference type="Gene3D" id="1.10.357.10">
    <property type="entry name" value="Tetracycline Repressor, domain 2"/>
    <property type="match status" value="1"/>
</dbReference>
<organism evidence="4 5">
    <name type="scientific">Angustibacter aerolatus</name>
    <dbReference type="NCBI Taxonomy" id="1162965"/>
    <lineage>
        <taxon>Bacteria</taxon>
        <taxon>Bacillati</taxon>
        <taxon>Actinomycetota</taxon>
        <taxon>Actinomycetes</taxon>
        <taxon>Kineosporiales</taxon>
        <taxon>Kineosporiaceae</taxon>
    </lineage>
</organism>
<evidence type="ECO:0000259" key="3">
    <source>
        <dbReference type="Pfam" id="PF02909"/>
    </source>
</evidence>
<feature type="domain" description="Tetracycline repressor TetR C-terminal" evidence="3">
    <location>
        <begin position="20"/>
        <end position="158"/>
    </location>
</feature>
<dbReference type="SUPFAM" id="SSF48498">
    <property type="entry name" value="Tetracyclin repressor-like, C-terminal domain"/>
    <property type="match status" value="1"/>
</dbReference>
<keyword evidence="2" id="KW-0804">Transcription</keyword>
<keyword evidence="5" id="KW-1185">Reference proteome</keyword>
<dbReference type="InterPro" id="IPR004111">
    <property type="entry name" value="Repressor_TetR_C"/>
</dbReference>
<keyword evidence="1" id="KW-0805">Transcription regulation</keyword>
<gene>
    <name evidence="4" type="ORF">GCM10025868_28870</name>
</gene>
<reference evidence="5" key="1">
    <citation type="journal article" date="2019" name="Int. J. Syst. Evol. Microbiol.">
        <title>The Global Catalogue of Microorganisms (GCM) 10K type strain sequencing project: providing services to taxonomists for standard genome sequencing and annotation.</title>
        <authorList>
            <consortium name="The Broad Institute Genomics Platform"/>
            <consortium name="The Broad Institute Genome Sequencing Center for Infectious Disease"/>
            <person name="Wu L."/>
            <person name="Ma J."/>
        </authorList>
    </citation>
    <scope>NUCLEOTIDE SEQUENCE [LARGE SCALE GENOMIC DNA]</scope>
    <source>
        <strain evidence="5">NBRC 108730</strain>
    </source>
</reference>
<name>A0ABQ6JIR4_9ACTN</name>
<accession>A0ABQ6JIR4</accession>
<dbReference type="Proteomes" id="UP001157017">
    <property type="component" value="Unassembled WGS sequence"/>
</dbReference>
<comment type="caution">
    <text evidence="4">The sequence shown here is derived from an EMBL/GenBank/DDBJ whole genome shotgun (WGS) entry which is preliminary data.</text>
</comment>
<dbReference type="InterPro" id="IPR036271">
    <property type="entry name" value="Tet_transcr_reg_TetR-rel_C_sf"/>
</dbReference>
<dbReference type="EMBL" id="BSUZ01000001">
    <property type="protein sequence ID" value="GMA87637.1"/>
    <property type="molecule type" value="Genomic_DNA"/>
</dbReference>
<proteinExistence type="predicted"/>